<evidence type="ECO:0008006" key="6">
    <source>
        <dbReference type="Google" id="ProtNLM"/>
    </source>
</evidence>
<feature type="chain" id="PRO_5022213424" description="Lipoprotein" evidence="1">
    <location>
        <begin position="21"/>
        <end position="184"/>
    </location>
</feature>
<accession>A0A511CFY1</accession>
<evidence type="ECO:0000313" key="2">
    <source>
        <dbReference type="EMBL" id="GEL11565.1"/>
    </source>
</evidence>
<comment type="caution">
    <text evidence="2">The sequence shown here is derived from an EMBL/GenBank/DDBJ whole genome shotgun (WGS) entry which is preliminary data.</text>
</comment>
<reference evidence="3 4" key="1">
    <citation type="submission" date="2016-10" db="EMBL/GenBank/DDBJ databases">
        <authorList>
            <person name="Varghese N."/>
            <person name="Submissions S."/>
        </authorList>
    </citation>
    <scope>NUCLEOTIDE SEQUENCE [LARGE SCALE GENOMIC DNA]</scope>
    <source>
        <strain evidence="3 4">Gm-149</strain>
    </source>
</reference>
<dbReference type="EMBL" id="FNEO01000006">
    <property type="protein sequence ID" value="SDJ74821.1"/>
    <property type="molecule type" value="Genomic_DNA"/>
</dbReference>
<organism evidence="2 5">
    <name type="scientific">Flavobacterium glycines</name>
    <dbReference type="NCBI Taxonomy" id="551990"/>
    <lineage>
        <taxon>Bacteria</taxon>
        <taxon>Pseudomonadati</taxon>
        <taxon>Bacteroidota</taxon>
        <taxon>Flavobacteriia</taxon>
        <taxon>Flavobacteriales</taxon>
        <taxon>Flavobacteriaceae</taxon>
        <taxon>Flavobacterium</taxon>
    </lineage>
</organism>
<evidence type="ECO:0000313" key="5">
    <source>
        <dbReference type="Proteomes" id="UP000321579"/>
    </source>
</evidence>
<feature type="signal peptide" evidence="1">
    <location>
        <begin position="1"/>
        <end position="20"/>
    </location>
</feature>
<dbReference type="Proteomes" id="UP000321579">
    <property type="component" value="Unassembled WGS sequence"/>
</dbReference>
<name>A0A511CFY1_9FLAO</name>
<evidence type="ECO:0000313" key="3">
    <source>
        <dbReference type="EMBL" id="SDJ74821.1"/>
    </source>
</evidence>
<gene>
    <name evidence="2" type="ORF">FGL01_23040</name>
    <name evidence="3" type="ORF">SAMN05192550_2725</name>
</gene>
<dbReference type="PROSITE" id="PS51257">
    <property type="entry name" value="PROKAR_LIPOPROTEIN"/>
    <property type="match status" value="1"/>
</dbReference>
<dbReference type="AlphaFoldDB" id="A0A511CFY1"/>
<sequence length="184" mass="21861">MMKKIITINLLILITLYSCSNSKAIHSDNSVFQVKRPSLKEVNKIENKINSKEIFKSYSISLSDQYFPGIKNFDFAQPKLFERKKFSPNPVVSYFYTKNDSIVRLIEYSWDNLKNDDLIKSVYEKNTTLFNDFFKKEGKLTTENEPTYWQKELAWENNEISVFQFILGNHKKGAYRTRLIIRWK</sequence>
<evidence type="ECO:0000313" key="4">
    <source>
        <dbReference type="Proteomes" id="UP000182367"/>
    </source>
</evidence>
<keyword evidence="1" id="KW-0732">Signal</keyword>
<reference evidence="2 5" key="2">
    <citation type="submission" date="2019-07" db="EMBL/GenBank/DDBJ databases">
        <title>Whole genome shotgun sequence of Flavobacterium glycines NBRC 105008.</title>
        <authorList>
            <person name="Hosoyama A."/>
            <person name="Uohara A."/>
            <person name="Ohji S."/>
            <person name="Ichikawa N."/>
        </authorList>
    </citation>
    <scope>NUCLEOTIDE SEQUENCE [LARGE SCALE GENOMIC DNA]</scope>
    <source>
        <strain evidence="2 5">NBRC 105008</strain>
    </source>
</reference>
<protein>
    <recommendedName>
        <fullName evidence="6">Lipoprotein</fullName>
    </recommendedName>
</protein>
<keyword evidence="4" id="KW-1185">Reference proteome</keyword>
<dbReference type="Proteomes" id="UP000182367">
    <property type="component" value="Unassembled WGS sequence"/>
</dbReference>
<proteinExistence type="predicted"/>
<evidence type="ECO:0000256" key="1">
    <source>
        <dbReference type="SAM" id="SignalP"/>
    </source>
</evidence>
<dbReference type="EMBL" id="BJVF01000005">
    <property type="protein sequence ID" value="GEL11565.1"/>
    <property type="molecule type" value="Genomic_DNA"/>
</dbReference>